<dbReference type="EMBL" id="JAIWOZ010000005">
    <property type="protein sequence ID" value="KAH6605122.1"/>
    <property type="molecule type" value="Genomic_DNA"/>
</dbReference>
<name>A0A9P8TUK8_9HYPO</name>
<keyword evidence="4" id="KW-1185">Reference proteome</keyword>
<protein>
    <submittedName>
        <fullName evidence="3">D123-domain-containing protein</fullName>
    </submittedName>
</protein>
<comment type="caution">
    <text evidence="3">The sequence shown here is derived from an EMBL/GenBank/DDBJ whole genome shotgun (WGS) entry which is preliminary data.</text>
</comment>
<feature type="compositionally biased region" description="Acidic residues" evidence="2">
    <location>
        <begin position="65"/>
        <end position="75"/>
    </location>
</feature>
<sequence>MPHLPDSEQAALVFPPVTRDHIQNCSYEAWFPKYRSSCIKSRIIPLSPAFISYLHEDGIILADDDETEEPGEEEWSSSAATHSRPSLYDYSDDDDDDEEEEEEREEERLPPNKRFPETHELIKQKIAELGGSVAPKLNWSSPKDAKWISPHQNTLKCTSPNDIYLLLKSSAFVSHDLLHAFDDCTDGPPMRPFTPVLVLRPFFTPHVALEFRCFVKHRSLIGITQRDLNHYDFLQALQGQLWKKIRTFFHQKLRLTFPDSCFVFDIYIPGNSFAEDGLGKVRLMDINPWAPRTDSLLFSWEELLTMEVENPLYGSVSVDQAADGSGGETTADEMDDGPDAEYSPDRQPEVRIVKENDPEAYNFSSPQYSAHKLPKEVVDASLAGEEGLREFAQRWKEITEGRGQGTWEQPGNNRGTPARETQ</sequence>
<accession>A0A9P8TUK8</accession>
<dbReference type="Pfam" id="PF07065">
    <property type="entry name" value="D123"/>
    <property type="match status" value="1"/>
</dbReference>
<evidence type="ECO:0000313" key="3">
    <source>
        <dbReference type="EMBL" id="KAH6605122.1"/>
    </source>
</evidence>
<evidence type="ECO:0000256" key="1">
    <source>
        <dbReference type="ARBA" id="ARBA00011047"/>
    </source>
</evidence>
<feature type="compositionally biased region" description="Acidic residues" evidence="2">
    <location>
        <begin position="330"/>
        <end position="339"/>
    </location>
</feature>
<dbReference type="InterPro" id="IPR009772">
    <property type="entry name" value="CDC123"/>
</dbReference>
<reference evidence="3" key="1">
    <citation type="submission" date="2021-08" db="EMBL/GenBank/DDBJ databases">
        <title>Chromosome-Level Trichoderma cornu-damae using Hi-C Data.</title>
        <authorList>
            <person name="Kim C.S."/>
        </authorList>
    </citation>
    <scope>NUCLEOTIDE SEQUENCE</scope>
    <source>
        <strain evidence="3">KA19-0412C</strain>
    </source>
</reference>
<feature type="compositionally biased region" description="Basic and acidic residues" evidence="2">
    <location>
        <begin position="106"/>
        <end position="117"/>
    </location>
</feature>
<dbReference type="GO" id="GO:0005737">
    <property type="term" value="C:cytoplasm"/>
    <property type="evidence" value="ECO:0007669"/>
    <property type="project" value="TreeGrafter"/>
</dbReference>
<feature type="compositionally biased region" description="Polar residues" evidence="2">
    <location>
        <begin position="406"/>
        <end position="422"/>
    </location>
</feature>
<feature type="region of interest" description="Disordered" evidence="2">
    <location>
        <begin position="65"/>
        <end position="117"/>
    </location>
</feature>
<feature type="region of interest" description="Disordered" evidence="2">
    <location>
        <begin position="399"/>
        <end position="422"/>
    </location>
</feature>
<gene>
    <name evidence="3" type="ORF">Trco_006829</name>
</gene>
<evidence type="ECO:0000313" key="4">
    <source>
        <dbReference type="Proteomes" id="UP000827724"/>
    </source>
</evidence>
<proteinExistence type="inferred from homology"/>
<organism evidence="3 4">
    <name type="scientific">Trichoderma cornu-damae</name>
    <dbReference type="NCBI Taxonomy" id="654480"/>
    <lineage>
        <taxon>Eukaryota</taxon>
        <taxon>Fungi</taxon>
        <taxon>Dikarya</taxon>
        <taxon>Ascomycota</taxon>
        <taxon>Pezizomycotina</taxon>
        <taxon>Sordariomycetes</taxon>
        <taxon>Hypocreomycetidae</taxon>
        <taxon>Hypocreales</taxon>
        <taxon>Hypocreaceae</taxon>
        <taxon>Trichoderma</taxon>
    </lineage>
</organism>
<comment type="similarity">
    <text evidence="1">Belongs to the CDC123 family.</text>
</comment>
<dbReference type="PANTHER" id="PTHR15323:SF6">
    <property type="entry name" value="CELL DIVISION CYCLE PROTEIN 123 HOMOLOG"/>
    <property type="match status" value="1"/>
</dbReference>
<dbReference type="Proteomes" id="UP000827724">
    <property type="component" value="Unassembled WGS sequence"/>
</dbReference>
<feature type="region of interest" description="Disordered" evidence="2">
    <location>
        <begin position="317"/>
        <end position="349"/>
    </location>
</feature>
<dbReference type="AlphaFoldDB" id="A0A9P8TUK8"/>
<dbReference type="PANTHER" id="PTHR15323">
    <property type="entry name" value="D123 PROTEIN"/>
    <property type="match status" value="1"/>
</dbReference>
<evidence type="ECO:0000256" key="2">
    <source>
        <dbReference type="SAM" id="MobiDB-lite"/>
    </source>
</evidence>
<feature type="compositionally biased region" description="Acidic residues" evidence="2">
    <location>
        <begin position="90"/>
        <end position="105"/>
    </location>
</feature>
<dbReference type="OrthoDB" id="360540at2759"/>